<evidence type="ECO:0000313" key="1">
    <source>
        <dbReference type="EMBL" id="RXK36340.1"/>
    </source>
</evidence>
<reference evidence="1 2" key="1">
    <citation type="submission" date="2016-06" db="EMBL/GenBank/DDBJ databases">
        <title>Evolution of pathogenesis and genome organization in the Tremellales.</title>
        <authorList>
            <person name="Cuomo C."/>
            <person name="Litvintseva A."/>
            <person name="Heitman J."/>
            <person name="Chen Y."/>
            <person name="Sun S."/>
            <person name="Springer D."/>
            <person name="Dromer F."/>
            <person name="Young S."/>
            <person name="Zeng Q."/>
            <person name="Chapman S."/>
            <person name="Gujja S."/>
            <person name="Saif S."/>
            <person name="Birren B."/>
        </authorList>
    </citation>
    <scope>NUCLEOTIDE SEQUENCE [LARGE SCALE GENOMIC DNA]</scope>
    <source>
        <strain evidence="1 2">ATCC 28783</strain>
    </source>
</reference>
<gene>
    <name evidence="1" type="ORF">M231_06377</name>
</gene>
<evidence type="ECO:0008006" key="3">
    <source>
        <dbReference type="Google" id="ProtNLM"/>
    </source>
</evidence>
<dbReference type="EMBL" id="SDIL01000100">
    <property type="protein sequence ID" value="RXK36340.1"/>
    <property type="molecule type" value="Genomic_DNA"/>
</dbReference>
<sequence length="319" mass="36412">MPSSLGSTSSDHSRYHPDFHKPNEFNLTTLKSEDDILFQFHLPLLSILSPFFNTIPPLEPNEPLYLPSASSESLAFCLKIILSFSDSAPIPVIDPKTVGIVFEGVLRICDAYDLRPVLTHVYRCRQTIFQSLNKSGAIHTFLDFTLALLSNNQEAAREAAINSLKYGMGKIPKWIRNVLVGYAPMQLIQLHEYHISHVKSFERLKEDLVDITKSHTPGGEVFSRKCEVRCETLRQYHCDWERFKYVAAWRVARAVEHLREGDEIDDAMIDTLKDLSNCDRCVNRMFEAFCSGEIATFRRNKVENLKVLGLDEDESIGKE</sequence>
<evidence type="ECO:0000313" key="2">
    <source>
        <dbReference type="Proteomes" id="UP000289152"/>
    </source>
</evidence>
<protein>
    <recommendedName>
        <fullName evidence="3">BTB domain-containing protein</fullName>
    </recommendedName>
</protein>
<organism evidence="1 2">
    <name type="scientific">Tremella mesenterica</name>
    <name type="common">Jelly fungus</name>
    <dbReference type="NCBI Taxonomy" id="5217"/>
    <lineage>
        <taxon>Eukaryota</taxon>
        <taxon>Fungi</taxon>
        <taxon>Dikarya</taxon>
        <taxon>Basidiomycota</taxon>
        <taxon>Agaricomycotina</taxon>
        <taxon>Tremellomycetes</taxon>
        <taxon>Tremellales</taxon>
        <taxon>Tremellaceae</taxon>
        <taxon>Tremella</taxon>
    </lineage>
</organism>
<dbReference type="InParanoid" id="A0A4V1M3C0"/>
<dbReference type="VEuPathDB" id="FungiDB:TREMEDRAFT_60646"/>
<dbReference type="Proteomes" id="UP000289152">
    <property type="component" value="Unassembled WGS sequence"/>
</dbReference>
<dbReference type="AlphaFoldDB" id="A0A4V1M3C0"/>
<keyword evidence="2" id="KW-1185">Reference proteome</keyword>
<accession>A0A4V1M3C0</accession>
<name>A0A4V1M3C0_TREME</name>
<proteinExistence type="predicted"/>
<comment type="caution">
    <text evidence="1">The sequence shown here is derived from an EMBL/GenBank/DDBJ whole genome shotgun (WGS) entry which is preliminary data.</text>
</comment>